<dbReference type="Pfam" id="PF13649">
    <property type="entry name" value="Methyltransf_25"/>
    <property type="match status" value="1"/>
</dbReference>
<dbReference type="InterPro" id="IPR029063">
    <property type="entry name" value="SAM-dependent_MTases_sf"/>
</dbReference>
<reference evidence="2" key="1">
    <citation type="submission" date="2018-11" db="EMBL/GenBank/DDBJ databases">
        <authorList>
            <person name="Onetto C."/>
        </authorList>
    </citation>
    <scope>NUCLEOTIDE SEQUENCE [LARGE SCALE GENOMIC DNA]</scope>
</reference>
<dbReference type="EMBL" id="UXAT02000027">
    <property type="protein sequence ID" value="VUX47043.1"/>
    <property type="molecule type" value="Genomic_DNA"/>
</dbReference>
<evidence type="ECO:0000259" key="1">
    <source>
        <dbReference type="Pfam" id="PF13649"/>
    </source>
</evidence>
<evidence type="ECO:0000313" key="2">
    <source>
        <dbReference type="EMBL" id="VUX47043.1"/>
    </source>
</evidence>
<dbReference type="GO" id="GO:0008168">
    <property type="term" value="F:methyltransferase activity"/>
    <property type="evidence" value="ECO:0007669"/>
    <property type="project" value="UniProtKB-KW"/>
</dbReference>
<dbReference type="InterPro" id="IPR041698">
    <property type="entry name" value="Methyltransf_25"/>
</dbReference>
<organism evidence="2 3">
    <name type="scientific">Candidatus Defluviicoccus seviourii</name>
    <dbReference type="NCBI Taxonomy" id="2565273"/>
    <lineage>
        <taxon>Bacteria</taxon>
        <taxon>Pseudomonadati</taxon>
        <taxon>Pseudomonadota</taxon>
        <taxon>Alphaproteobacteria</taxon>
        <taxon>Rhodospirillales</taxon>
        <taxon>Rhodospirillaceae</taxon>
        <taxon>Defluviicoccus</taxon>
    </lineage>
</organism>
<proteinExistence type="predicted"/>
<keyword evidence="3" id="KW-1185">Reference proteome</keyword>
<dbReference type="SUPFAM" id="SSF53335">
    <property type="entry name" value="S-adenosyl-L-methionine-dependent methyltransferases"/>
    <property type="match status" value="1"/>
</dbReference>
<evidence type="ECO:0000313" key="3">
    <source>
        <dbReference type="Proteomes" id="UP000326641"/>
    </source>
</evidence>
<dbReference type="GO" id="GO:0032259">
    <property type="term" value="P:methylation"/>
    <property type="evidence" value="ECO:0007669"/>
    <property type="project" value="UniProtKB-KW"/>
</dbReference>
<gene>
    <name evidence="2" type="ORF">DF3PA_330014</name>
</gene>
<dbReference type="Proteomes" id="UP000326641">
    <property type="component" value="Unassembled WGS sequence"/>
</dbReference>
<feature type="domain" description="Methyltransferase" evidence="1">
    <location>
        <begin position="75"/>
        <end position="163"/>
    </location>
</feature>
<sequence>MFLGGTMDGRIDAEGGGLRSLELPDYLVDTYRWAYLTPASLVLLDNPIAMTMILWGNLPRLVRAACEEFTAGQHVLQTASVYGPLSKELATTLGSDGLLEVIDIAPLQVAHCRQKLAEFPQTRVRMGDATRLEGAVFDAACCFFLLHEIPDEEKRAVVDGLLARVPVGGKVVFIDYHRSAGWHPLRPVMNMVFRWLEPFAFGLIDGEITALASTPEEFDWRKETYFGGLYQKVVAVRKGDPKPR</sequence>
<dbReference type="NCBIfam" id="NF038261">
    <property type="entry name" value="rhodoquin_RquA"/>
    <property type="match status" value="1"/>
</dbReference>
<comment type="caution">
    <text evidence="2">The sequence shown here is derived from an EMBL/GenBank/DDBJ whole genome shotgun (WGS) entry which is preliminary data.</text>
</comment>
<keyword evidence="2" id="KW-0489">Methyltransferase</keyword>
<protein>
    <submittedName>
        <fullName evidence="2">Methyltransferase</fullName>
    </submittedName>
</protein>
<dbReference type="AlphaFoldDB" id="A0A564WHK0"/>
<keyword evidence="2" id="KW-0808">Transferase</keyword>
<dbReference type="Gene3D" id="3.40.50.150">
    <property type="entry name" value="Vaccinia Virus protein VP39"/>
    <property type="match status" value="1"/>
</dbReference>
<name>A0A564WHK0_9PROT</name>
<accession>A0A564WHK0</accession>